<reference evidence="2 3" key="1">
    <citation type="submission" date="2017-10" db="EMBL/GenBank/DDBJ databases">
        <title>The draft genome sequence of Lewinella nigricans NBRC 102662.</title>
        <authorList>
            <person name="Wang K."/>
        </authorList>
    </citation>
    <scope>NUCLEOTIDE SEQUENCE [LARGE SCALE GENOMIC DNA]</scope>
    <source>
        <strain evidence="2 3">NBRC 102662</strain>
    </source>
</reference>
<evidence type="ECO:0000259" key="1">
    <source>
        <dbReference type="Pfam" id="PF12867"/>
    </source>
</evidence>
<dbReference type="SUPFAM" id="SSF109854">
    <property type="entry name" value="DinB/YfiT-like putative metalloenzymes"/>
    <property type="match status" value="1"/>
</dbReference>
<evidence type="ECO:0000313" key="2">
    <source>
        <dbReference type="EMBL" id="PHN02589.1"/>
    </source>
</evidence>
<dbReference type="AlphaFoldDB" id="A0A2D0N371"/>
<comment type="caution">
    <text evidence="2">The sequence shown here is derived from an EMBL/GenBank/DDBJ whole genome shotgun (WGS) entry which is preliminary data.</text>
</comment>
<sequence>MTPTELILLNFTEVRRRSLLLWEGLPETAYSWKPDPEAMSALELIRHVLAADHGWNVIINNHGDMTGYQSPWAVRPYTDLADELAFAEPYRREFLDSVRQFSAAELEQSEIVHPGNEEVRKLGDYLLRIAYHESVHAGQFLSYLRAMDSVRPFIWD</sequence>
<proteinExistence type="predicted"/>
<accession>A0A2D0N371</accession>
<dbReference type="InterPro" id="IPR024775">
    <property type="entry name" value="DinB-like"/>
</dbReference>
<dbReference type="Proteomes" id="UP000223913">
    <property type="component" value="Unassembled WGS sequence"/>
</dbReference>
<keyword evidence="3" id="KW-1185">Reference proteome</keyword>
<feature type="domain" description="DinB-like" evidence="1">
    <location>
        <begin position="11"/>
        <end position="139"/>
    </location>
</feature>
<dbReference type="EMBL" id="PDUD01000039">
    <property type="protein sequence ID" value="PHN02589.1"/>
    <property type="molecule type" value="Genomic_DNA"/>
</dbReference>
<evidence type="ECO:0000313" key="3">
    <source>
        <dbReference type="Proteomes" id="UP000223913"/>
    </source>
</evidence>
<protein>
    <recommendedName>
        <fullName evidence="1">DinB-like domain-containing protein</fullName>
    </recommendedName>
</protein>
<name>A0A2D0N371_FLAN2</name>
<gene>
    <name evidence="2" type="ORF">CRP01_31405</name>
</gene>
<dbReference type="Gene3D" id="1.20.120.450">
    <property type="entry name" value="dinb family like domain"/>
    <property type="match status" value="1"/>
</dbReference>
<dbReference type="OrthoDB" id="119432at2"/>
<dbReference type="InterPro" id="IPR034660">
    <property type="entry name" value="DinB/YfiT-like"/>
</dbReference>
<organism evidence="2 3">
    <name type="scientific">Flavilitoribacter nigricans (strain ATCC 23147 / DSM 23189 / NBRC 102662 / NCIMB 1420 / SS-2)</name>
    <name type="common">Lewinella nigricans</name>
    <dbReference type="NCBI Taxonomy" id="1122177"/>
    <lineage>
        <taxon>Bacteria</taxon>
        <taxon>Pseudomonadati</taxon>
        <taxon>Bacteroidota</taxon>
        <taxon>Saprospiria</taxon>
        <taxon>Saprospirales</taxon>
        <taxon>Lewinellaceae</taxon>
        <taxon>Flavilitoribacter</taxon>
    </lineage>
</organism>
<dbReference type="Pfam" id="PF12867">
    <property type="entry name" value="DinB_2"/>
    <property type="match status" value="1"/>
</dbReference>
<dbReference type="RefSeq" id="WP_099154133.1">
    <property type="nucleotide sequence ID" value="NZ_PDUD01000039.1"/>
</dbReference>